<dbReference type="EMBL" id="UGGU01000003">
    <property type="protein sequence ID" value="STO31098.1"/>
    <property type="molecule type" value="Genomic_DNA"/>
</dbReference>
<dbReference type="InterPro" id="IPR036770">
    <property type="entry name" value="Ankyrin_rpt-contain_sf"/>
</dbReference>
<dbReference type="Proteomes" id="UP000255328">
    <property type="component" value="Unassembled WGS sequence"/>
</dbReference>
<dbReference type="PROSITE" id="PS50297">
    <property type="entry name" value="ANK_REP_REGION"/>
    <property type="match status" value="2"/>
</dbReference>
<evidence type="ECO:0000256" key="1">
    <source>
        <dbReference type="ARBA" id="ARBA00022737"/>
    </source>
</evidence>
<evidence type="ECO:0000313" key="5">
    <source>
        <dbReference type="Proteomes" id="UP000255328"/>
    </source>
</evidence>
<accession>A0A377GVV1</accession>
<name>A0A377GVV1_9FUSO</name>
<keyword evidence="2 3" id="KW-0040">ANK repeat</keyword>
<keyword evidence="1" id="KW-0677">Repeat</keyword>
<feature type="repeat" description="ANK" evidence="3">
    <location>
        <begin position="63"/>
        <end position="95"/>
    </location>
</feature>
<evidence type="ECO:0000256" key="3">
    <source>
        <dbReference type="PROSITE-ProRule" id="PRU00023"/>
    </source>
</evidence>
<dbReference type="Pfam" id="PF12796">
    <property type="entry name" value="Ank_2"/>
    <property type="match status" value="1"/>
</dbReference>
<feature type="repeat" description="ANK" evidence="3">
    <location>
        <begin position="30"/>
        <end position="62"/>
    </location>
</feature>
<gene>
    <name evidence="4" type="ORF">NCTC10723_00538</name>
</gene>
<keyword evidence="5" id="KW-1185">Reference proteome</keyword>
<dbReference type="PANTHER" id="PTHR24198:SF165">
    <property type="entry name" value="ANKYRIN REPEAT-CONTAINING PROTEIN-RELATED"/>
    <property type="match status" value="1"/>
</dbReference>
<sequence length="142" mass="16117">MELLKFVEQNNLEEFKNNLDMDSIEEVDNNKNTILHHCVEMDKYDFVDALLYNGADPNVKNREGNTPLHIAGQKNYGKIMELLLEFGGDLEIKNNHQRTAVNLAIASKATSVLKVIENSGADYDALGAGFEKINHHRRLEDF</sequence>
<reference evidence="4 5" key="1">
    <citation type="submission" date="2018-06" db="EMBL/GenBank/DDBJ databases">
        <authorList>
            <consortium name="Pathogen Informatics"/>
            <person name="Doyle S."/>
        </authorList>
    </citation>
    <scope>NUCLEOTIDE SEQUENCE [LARGE SCALE GENOMIC DNA]</scope>
    <source>
        <strain evidence="4 5">NCTC10723</strain>
    </source>
</reference>
<evidence type="ECO:0000256" key="2">
    <source>
        <dbReference type="ARBA" id="ARBA00023043"/>
    </source>
</evidence>
<proteinExistence type="predicted"/>
<dbReference type="PROSITE" id="PS50088">
    <property type="entry name" value="ANK_REPEAT"/>
    <property type="match status" value="2"/>
</dbReference>
<evidence type="ECO:0000313" key="4">
    <source>
        <dbReference type="EMBL" id="STO31098.1"/>
    </source>
</evidence>
<dbReference type="AlphaFoldDB" id="A0A377GVV1"/>
<dbReference type="InterPro" id="IPR002110">
    <property type="entry name" value="Ankyrin_rpt"/>
</dbReference>
<dbReference type="SUPFAM" id="SSF48403">
    <property type="entry name" value="Ankyrin repeat"/>
    <property type="match status" value="1"/>
</dbReference>
<dbReference type="PANTHER" id="PTHR24198">
    <property type="entry name" value="ANKYRIN REPEAT AND PROTEIN KINASE DOMAIN-CONTAINING PROTEIN"/>
    <property type="match status" value="1"/>
</dbReference>
<protein>
    <submittedName>
        <fullName evidence="4">Uroporphyrinogen-III decarboxylase</fullName>
    </submittedName>
</protein>
<dbReference type="RefSeq" id="WP_115269096.1">
    <property type="nucleotide sequence ID" value="NZ_CASFEE010000007.1"/>
</dbReference>
<dbReference type="SMART" id="SM00248">
    <property type="entry name" value="ANK"/>
    <property type="match status" value="3"/>
</dbReference>
<dbReference type="OrthoDB" id="87775at2"/>
<organism evidence="4 5">
    <name type="scientific">Fusobacterium necrogenes</name>
    <dbReference type="NCBI Taxonomy" id="858"/>
    <lineage>
        <taxon>Bacteria</taxon>
        <taxon>Fusobacteriati</taxon>
        <taxon>Fusobacteriota</taxon>
        <taxon>Fusobacteriia</taxon>
        <taxon>Fusobacteriales</taxon>
        <taxon>Fusobacteriaceae</taxon>
        <taxon>Fusobacterium</taxon>
    </lineage>
</organism>
<dbReference type="Gene3D" id="1.25.40.20">
    <property type="entry name" value="Ankyrin repeat-containing domain"/>
    <property type="match status" value="1"/>
</dbReference>